<name>A0AAV7IIP5_COTGL</name>
<evidence type="ECO:0000313" key="4">
    <source>
        <dbReference type="Proteomes" id="UP000826195"/>
    </source>
</evidence>
<dbReference type="PANTHER" id="PTHR43157:SF31">
    <property type="entry name" value="PHOSPHATIDYLINOSITOL-GLYCAN BIOSYNTHESIS CLASS F PROTEIN"/>
    <property type="match status" value="1"/>
</dbReference>
<proteinExistence type="inferred from homology"/>
<keyword evidence="1" id="KW-0560">Oxidoreductase</keyword>
<accession>A0AAV7IIP5</accession>
<dbReference type="InterPro" id="IPR036291">
    <property type="entry name" value="NAD(P)-bd_dom_sf"/>
</dbReference>
<dbReference type="SUPFAM" id="SSF51735">
    <property type="entry name" value="NAD(P)-binding Rossmann-fold domains"/>
    <property type="match status" value="1"/>
</dbReference>
<dbReference type="EMBL" id="JAHXZJ010001864">
    <property type="protein sequence ID" value="KAH0550782.1"/>
    <property type="molecule type" value="Genomic_DNA"/>
</dbReference>
<comment type="similarity">
    <text evidence="2">Belongs to the short-chain dehydrogenases/reductases (SDR) family.</text>
</comment>
<comment type="caution">
    <text evidence="3">The sequence shown here is derived from an EMBL/GenBank/DDBJ whole genome shotgun (WGS) entry which is preliminary data.</text>
</comment>
<dbReference type="Pfam" id="PF00106">
    <property type="entry name" value="adh_short"/>
    <property type="match status" value="1"/>
</dbReference>
<sequence length="354" mass="40206">MLIVIGSTVALIASLMAFSKSRNYWSTFARGIFMLTKYNLVGIKEIFLDIIHAKYNKTDLPKKSDCVAIVTGGSRGIGVEVVKMLLRCDMEVIIACRRKDAGEKTVDKIRASGVTEGKAKVYVLDNSSLESVKKFANDIKKDYDKIHVLINNAGVMFTPYKETKDGFEQQWGVNYLSHFLLTSLLMPLLRNAGTEENFARVINISSCAHHLGTINFDDINYNKRKPFLTYCAYGQSKLAQVIFTETLRHIINKNELFVRTYAVHPGMVNTELFENSFIHYFGFLMKIMFKSPEQGAMTIVYAAVSKAIEDTDGLYYSNCRKATPNQLVYDKPTQERLFLLSLEQTKLESFLQYC</sequence>
<dbReference type="PANTHER" id="PTHR43157">
    <property type="entry name" value="PHOSPHATIDYLINOSITOL-GLYCAN BIOSYNTHESIS CLASS F PROTEIN-RELATED"/>
    <property type="match status" value="1"/>
</dbReference>
<dbReference type="GO" id="GO:0016491">
    <property type="term" value="F:oxidoreductase activity"/>
    <property type="evidence" value="ECO:0007669"/>
    <property type="project" value="UniProtKB-KW"/>
</dbReference>
<dbReference type="InterPro" id="IPR002347">
    <property type="entry name" value="SDR_fam"/>
</dbReference>
<dbReference type="PRINTS" id="PR00080">
    <property type="entry name" value="SDRFAMILY"/>
</dbReference>
<reference evidence="3 4" key="1">
    <citation type="journal article" date="2021" name="J. Hered.">
        <title>A chromosome-level genome assembly of the parasitoid wasp, Cotesia glomerata (Hymenoptera: Braconidae).</title>
        <authorList>
            <person name="Pinto B.J."/>
            <person name="Weis J.J."/>
            <person name="Gamble T."/>
            <person name="Ode P.J."/>
            <person name="Paul R."/>
            <person name="Zaspel J.M."/>
        </authorList>
    </citation>
    <scope>NUCLEOTIDE SEQUENCE [LARGE SCALE GENOMIC DNA]</scope>
    <source>
        <strain evidence="3">CgM1</strain>
    </source>
</reference>
<evidence type="ECO:0000256" key="1">
    <source>
        <dbReference type="ARBA" id="ARBA00023002"/>
    </source>
</evidence>
<gene>
    <name evidence="3" type="ORF">KQX54_020820</name>
</gene>
<dbReference type="Gene3D" id="3.40.50.720">
    <property type="entry name" value="NAD(P)-binding Rossmann-like Domain"/>
    <property type="match status" value="1"/>
</dbReference>
<dbReference type="PRINTS" id="PR00081">
    <property type="entry name" value="GDHRDH"/>
</dbReference>
<organism evidence="3 4">
    <name type="scientific">Cotesia glomerata</name>
    <name type="common">Lepidopteran parasitic wasp</name>
    <name type="synonym">Apanteles glomeratus</name>
    <dbReference type="NCBI Taxonomy" id="32391"/>
    <lineage>
        <taxon>Eukaryota</taxon>
        <taxon>Metazoa</taxon>
        <taxon>Ecdysozoa</taxon>
        <taxon>Arthropoda</taxon>
        <taxon>Hexapoda</taxon>
        <taxon>Insecta</taxon>
        <taxon>Pterygota</taxon>
        <taxon>Neoptera</taxon>
        <taxon>Endopterygota</taxon>
        <taxon>Hymenoptera</taxon>
        <taxon>Apocrita</taxon>
        <taxon>Ichneumonoidea</taxon>
        <taxon>Braconidae</taxon>
        <taxon>Microgastrinae</taxon>
        <taxon>Cotesia</taxon>
    </lineage>
</organism>
<protein>
    <submittedName>
        <fullName evidence="3">Uncharacterized protein</fullName>
    </submittedName>
</protein>
<evidence type="ECO:0000313" key="3">
    <source>
        <dbReference type="EMBL" id="KAH0550782.1"/>
    </source>
</evidence>
<evidence type="ECO:0000256" key="2">
    <source>
        <dbReference type="RuleBase" id="RU000363"/>
    </source>
</evidence>
<keyword evidence="4" id="KW-1185">Reference proteome</keyword>
<dbReference type="AlphaFoldDB" id="A0AAV7IIP5"/>
<dbReference type="Proteomes" id="UP000826195">
    <property type="component" value="Unassembled WGS sequence"/>
</dbReference>